<dbReference type="Pfam" id="PF13785">
    <property type="entry name" value="DUF4178"/>
    <property type="match status" value="1"/>
</dbReference>
<evidence type="ECO:0000313" key="3">
    <source>
        <dbReference type="Proteomes" id="UP000035553"/>
    </source>
</evidence>
<dbReference type="AlphaFoldDB" id="A0A0U1QMB0"/>
<name>A0A0U1QMB0_9BACL</name>
<dbReference type="InterPro" id="IPR025235">
    <property type="entry name" value="DUF4178"/>
</dbReference>
<gene>
    <name evidence="2" type="ORF">SINU_10975</name>
</gene>
<dbReference type="EMBL" id="AFVQ02000154">
    <property type="protein sequence ID" value="KLI01921.1"/>
    <property type="molecule type" value="Genomic_DNA"/>
</dbReference>
<dbReference type="RefSeq" id="WP_010025831.1">
    <property type="nucleotide sequence ID" value="NZ_AFVQ02000154.1"/>
</dbReference>
<evidence type="ECO:0000313" key="2">
    <source>
        <dbReference type="EMBL" id="KLI01921.1"/>
    </source>
</evidence>
<keyword evidence="3" id="KW-1185">Reference proteome</keyword>
<accession>A0A0U1QMB0</accession>
<protein>
    <recommendedName>
        <fullName evidence="1">DUF4178 domain-containing protein</fullName>
    </recommendedName>
</protein>
<dbReference type="STRING" id="1069536.SINU_10975"/>
<dbReference type="OrthoDB" id="2381171at2"/>
<dbReference type="Proteomes" id="UP000035553">
    <property type="component" value="Unassembled WGS sequence"/>
</dbReference>
<reference evidence="2 3" key="1">
    <citation type="journal article" date="2011" name="J. Bacteriol.">
        <title>Draft genome sequence of Sporolactobacillus inulinus strain CASD, an efficient D-lactic acid-producing bacterium with high-concentration lactate tolerance capability.</title>
        <authorList>
            <person name="Yu B."/>
            <person name="Su F."/>
            <person name="Wang L."/>
            <person name="Xu K."/>
            <person name="Zhao B."/>
            <person name="Xu P."/>
        </authorList>
    </citation>
    <scope>NUCLEOTIDE SEQUENCE [LARGE SCALE GENOMIC DNA]</scope>
    <source>
        <strain evidence="2 3">CASD</strain>
    </source>
</reference>
<comment type="caution">
    <text evidence="2">The sequence shown here is derived from an EMBL/GenBank/DDBJ whole genome shotgun (WGS) entry which is preliminary data.</text>
</comment>
<sequence>MSLFHRIINLVKKPEPPIEEKTPYTLSIGDIVDLSLNSYTVAGRVLFPQRQEAFFTIKDGSTIKYLRVAKREKLELSLYEAIDGRLEDINEIPTTIEMEGALYHMEDQAVGAAHSSGDTPFASSSERYLWDFQSDNWKLLRIEWQAGQMMLYEGEDVLPMDVRIIQS</sequence>
<organism evidence="2 3">
    <name type="scientific">Sporolactobacillus inulinus CASD</name>
    <dbReference type="NCBI Taxonomy" id="1069536"/>
    <lineage>
        <taxon>Bacteria</taxon>
        <taxon>Bacillati</taxon>
        <taxon>Bacillota</taxon>
        <taxon>Bacilli</taxon>
        <taxon>Bacillales</taxon>
        <taxon>Sporolactobacillaceae</taxon>
        <taxon>Sporolactobacillus</taxon>
    </lineage>
</organism>
<feature type="domain" description="DUF4178" evidence="1">
    <location>
        <begin position="28"/>
        <end position="159"/>
    </location>
</feature>
<proteinExistence type="predicted"/>
<evidence type="ECO:0000259" key="1">
    <source>
        <dbReference type="Pfam" id="PF13785"/>
    </source>
</evidence>